<comment type="caution">
    <text evidence="2">The sequence shown here is derived from an EMBL/GenBank/DDBJ whole genome shotgun (WGS) entry which is preliminary data.</text>
</comment>
<keyword evidence="3" id="KW-1185">Reference proteome</keyword>
<dbReference type="Pfam" id="PF06764">
    <property type="entry name" value="DUF1223"/>
    <property type="match status" value="1"/>
</dbReference>
<dbReference type="AlphaFoldDB" id="A0A6P1E5K5"/>
<evidence type="ECO:0000313" key="3">
    <source>
        <dbReference type="Proteomes" id="UP000471640"/>
    </source>
</evidence>
<dbReference type="InterPro" id="IPR013783">
    <property type="entry name" value="Ig-like_fold"/>
</dbReference>
<proteinExistence type="predicted"/>
<accession>A0A6P1E5K5</accession>
<protein>
    <submittedName>
        <fullName evidence="2">DUF1223 domain-containing protein</fullName>
    </submittedName>
</protein>
<dbReference type="Gene3D" id="2.60.40.10">
    <property type="entry name" value="Immunoglobulins"/>
    <property type="match status" value="1"/>
</dbReference>
<organism evidence="2 3">
    <name type="scientific">Thiorhodococcus mannitoliphagus</name>
    <dbReference type="NCBI Taxonomy" id="329406"/>
    <lineage>
        <taxon>Bacteria</taxon>
        <taxon>Pseudomonadati</taxon>
        <taxon>Pseudomonadota</taxon>
        <taxon>Gammaproteobacteria</taxon>
        <taxon>Chromatiales</taxon>
        <taxon>Chromatiaceae</taxon>
        <taxon>Thiorhodococcus</taxon>
    </lineage>
</organism>
<keyword evidence="1" id="KW-0732">Signal</keyword>
<dbReference type="InterPro" id="IPR036249">
    <property type="entry name" value="Thioredoxin-like_sf"/>
</dbReference>
<reference evidence="2 3" key="2">
    <citation type="submission" date="2020-02" db="EMBL/GenBank/DDBJ databases">
        <title>Genome sequences of Thiorhodococcus mannitoliphagus and Thiorhodococcus minor, purple sulfur photosynthetic bacteria in the gammaproteobacterial family, Chromatiaceae.</title>
        <authorList>
            <person name="Aviles F.A."/>
            <person name="Meyer T.E."/>
            <person name="Kyndt J.A."/>
        </authorList>
    </citation>
    <scope>NUCLEOTIDE SEQUENCE [LARGE SCALE GENOMIC DNA]</scope>
    <source>
        <strain evidence="2 3">DSM 18266</strain>
    </source>
</reference>
<gene>
    <name evidence="2" type="ORF">G3480_23905</name>
</gene>
<dbReference type="Proteomes" id="UP000471640">
    <property type="component" value="Unassembled WGS sequence"/>
</dbReference>
<dbReference type="RefSeq" id="WP_164656742.1">
    <property type="nucleotide sequence ID" value="NZ_JAAIJR010000182.1"/>
</dbReference>
<dbReference type="PANTHER" id="PTHR36057:SF1">
    <property type="entry name" value="LIPOPROTEIN LIPID ATTACHMENT SITE-LIKE PROTEIN, PUTATIVE (DUF1223)-RELATED"/>
    <property type="match status" value="1"/>
</dbReference>
<sequence length="253" mass="27378">MHPVRPLLVATILSLPLAGMAVCEIESGPGTAALIELFTSEGCSSCPPADQRLSRLRPSQRLVPLALHVGYWDDLGWRDPYAQAVFADRHSWLVGLDGTRTLYTPQFFVNGAATRPTSISRQVTRINDQPGRANIGLRAALADDGRLDIDATASSAVENALLYVAVAEKGLRSDIPSGENRGRQLRHDHVVRAWLGPLSLQAGRLSLQRSVALAPSWHPAHLEVSAFVQDPRTGRVLQTVGVDDCLVDQEIGS</sequence>
<evidence type="ECO:0000313" key="2">
    <source>
        <dbReference type="EMBL" id="NEX23304.1"/>
    </source>
</evidence>
<reference evidence="3" key="1">
    <citation type="journal article" date="2020" name="Microbiol. Resour. Announc.">
        <title>Draft Genome Sequences of Thiorhodococcus mannitoliphagus and Thiorhodococcus minor, Purple Sulfur Photosynthetic Bacteria in the Gammaproteobacterial Family Chromatiaceae.</title>
        <authorList>
            <person name="Aviles F.A."/>
            <person name="Meyer T.E."/>
            <person name="Kyndt J.A."/>
        </authorList>
    </citation>
    <scope>NUCLEOTIDE SEQUENCE [LARGE SCALE GENOMIC DNA]</scope>
    <source>
        <strain evidence="3">DSM 18266</strain>
    </source>
</reference>
<name>A0A6P1E5K5_9GAMM</name>
<dbReference type="InterPro" id="IPR010634">
    <property type="entry name" value="DUF1223"/>
</dbReference>
<evidence type="ECO:0000256" key="1">
    <source>
        <dbReference type="SAM" id="SignalP"/>
    </source>
</evidence>
<dbReference type="PANTHER" id="PTHR36057">
    <property type="match status" value="1"/>
</dbReference>
<feature type="chain" id="PRO_5027122939" evidence="1">
    <location>
        <begin position="22"/>
        <end position="253"/>
    </location>
</feature>
<dbReference type="EMBL" id="JAAIJR010000182">
    <property type="protein sequence ID" value="NEX23304.1"/>
    <property type="molecule type" value="Genomic_DNA"/>
</dbReference>
<dbReference type="SUPFAM" id="SSF52833">
    <property type="entry name" value="Thioredoxin-like"/>
    <property type="match status" value="1"/>
</dbReference>
<feature type="signal peptide" evidence="1">
    <location>
        <begin position="1"/>
        <end position="21"/>
    </location>
</feature>